<feature type="domain" description="Disintegrin" evidence="4">
    <location>
        <begin position="311"/>
        <end position="393"/>
    </location>
</feature>
<dbReference type="InterPro" id="IPR001762">
    <property type="entry name" value="Disintegrin_dom"/>
</dbReference>
<evidence type="ECO:0000256" key="3">
    <source>
        <dbReference type="SAM" id="SignalP"/>
    </source>
</evidence>
<evidence type="ECO:0000313" key="8">
    <source>
        <dbReference type="Proteomes" id="UP000663828"/>
    </source>
</evidence>
<evidence type="ECO:0000256" key="2">
    <source>
        <dbReference type="SAM" id="Phobius"/>
    </source>
</evidence>
<dbReference type="Pfam" id="PF00200">
    <property type="entry name" value="Disintegrin"/>
    <property type="match status" value="1"/>
</dbReference>
<gene>
    <name evidence="7" type="ORF">EDS130_LOCUS29257</name>
    <name evidence="6" type="ORF">XAT740_LOCUS18448</name>
</gene>
<dbReference type="EMBL" id="CAJNOR010001232">
    <property type="protein sequence ID" value="CAF1102866.1"/>
    <property type="molecule type" value="Genomic_DNA"/>
</dbReference>
<dbReference type="AlphaFoldDB" id="A0A815BVA7"/>
<dbReference type="OrthoDB" id="2149267at2759"/>
<keyword evidence="8" id="KW-1185">Reference proteome</keyword>
<dbReference type="PANTHER" id="PTHR45702:SF2">
    <property type="entry name" value="KUZBANIAN, ISOFORM A"/>
    <property type="match status" value="1"/>
</dbReference>
<dbReference type="Proteomes" id="UP000663852">
    <property type="component" value="Unassembled WGS sequence"/>
</dbReference>
<dbReference type="InterPro" id="IPR024079">
    <property type="entry name" value="MetalloPept_cat_dom_sf"/>
</dbReference>
<dbReference type="InterPro" id="IPR001590">
    <property type="entry name" value="Peptidase_M12B"/>
</dbReference>
<accession>A0A815BVA7</accession>
<feature type="binding site" evidence="1">
    <location>
        <position position="231"/>
    </location>
    <ligand>
        <name>Zn(2+)</name>
        <dbReference type="ChEBI" id="CHEBI:29105"/>
        <note>catalytic</note>
    </ligand>
</feature>
<proteinExistence type="predicted"/>
<dbReference type="PANTHER" id="PTHR45702">
    <property type="entry name" value="ADAM10/ADAM17 METALLOPEPTIDASE FAMILY MEMBER"/>
    <property type="match status" value="1"/>
</dbReference>
<dbReference type="SMART" id="SM00050">
    <property type="entry name" value="DISIN"/>
    <property type="match status" value="1"/>
</dbReference>
<evidence type="ECO:0000313" key="6">
    <source>
        <dbReference type="EMBL" id="CAF1102866.1"/>
    </source>
</evidence>
<organism evidence="7 9">
    <name type="scientific">Adineta ricciae</name>
    <name type="common">Rotifer</name>
    <dbReference type="NCBI Taxonomy" id="249248"/>
    <lineage>
        <taxon>Eukaryota</taxon>
        <taxon>Metazoa</taxon>
        <taxon>Spiralia</taxon>
        <taxon>Gnathifera</taxon>
        <taxon>Rotifera</taxon>
        <taxon>Eurotatoria</taxon>
        <taxon>Bdelloidea</taxon>
        <taxon>Adinetida</taxon>
        <taxon>Adinetidae</taxon>
        <taxon>Adineta</taxon>
    </lineage>
</organism>
<protein>
    <submittedName>
        <fullName evidence="7">Uncharacterized protein</fullName>
    </submittedName>
</protein>
<keyword evidence="2" id="KW-0812">Transmembrane</keyword>
<keyword evidence="2" id="KW-0472">Membrane</keyword>
<dbReference type="EMBL" id="CAJNOJ010000196">
    <property type="protein sequence ID" value="CAF1275589.1"/>
    <property type="molecule type" value="Genomic_DNA"/>
</dbReference>
<dbReference type="InterPro" id="IPR051489">
    <property type="entry name" value="ADAM_Metalloproteinase"/>
</dbReference>
<dbReference type="GO" id="GO:0004222">
    <property type="term" value="F:metalloendopeptidase activity"/>
    <property type="evidence" value="ECO:0007669"/>
    <property type="project" value="InterPro"/>
</dbReference>
<dbReference type="GO" id="GO:0046872">
    <property type="term" value="F:metal ion binding"/>
    <property type="evidence" value="ECO:0007669"/>
    <property type="project" value="UniProtKB-KW"/>
</dbReference>
<dbReference type="SUPFAM" id="SSF57552">
    <property type="entry name" value="Blood coagulation inhibitor (disintegrin)"/>
    <property type="match status" value="1"/>
</dbReference>
<name>A0A815BVA7_ADIRI</name>
<keyword evidence="2" id="KW-1133">Transmembrane helix</keyword>
<dbReference type="Pfam" id="PF13688">
    <property type="entry name" value="Reprolysin_5"/>
    <property type="match status" value="1"/>
</dbReference>
<keyword evidence="3" id="KW-0732">Signal</keyword>
<dbReference type="GO" id="GO:0006509">
    <property type="term" value="P:membrane protein ectodomain proteolysis"/>
    <property type="evidence" value="ECO:0007669"/>
    <property type="project" value="TreeGrafter"/>
</dbReference>
<dbReference type="PROSITE" id="PS50215">
    <property type="entry name" value="ADAM_MEPRO"/>
    <property type="match status" value="1"/>
</dbReference>
<dbReference type="SUPFAM" id="SSF55486">
    <property type="entry name" value="Metalloproteases ('zincins'), catalytic domain"/>
    <property type="match status" value="1"/>
</dbReference>
<reference evidence="7" key="1">
    <citation type="submission" date="2021-02" db="EMBL/GenBank/DDBJ databases">
        <authorList>
            <person name="Nowell W R."/>
        </authorList>
    </citation>
    <scope>NUCLEOTIDE SEQUENCE</scope>
</reference>
<sequence>MYISTISIVICIILFDLQFITTETLYCSIHFIVDYPLWSLTYTTRADRDYFRTNTLLSTYIYRNVEGLNELYNQYRFPYTSKAKNTTIQFFVHGITVVTQHVCDQKNPNRSPRDNPLQEFCSSNIDSDEILDLIVRYSDYNKKQNDYQGACLYYGLTSRKLRLQNNKGTALGWSWKGHLCANMRELNGWSPGKAKFNPRYSGNVGIVTASFDASDYSLNKGEMTFFHEIGHSMDANHDDDNEFKNRNKECNPTDEEGGSYLMYSTSTEGLLPNNRAYSHCSLDTISKYTRTLGQGNPNCLSTDKKIKGKCDGILSTDEVCDEQGTTSNCCTKDCKLKPSAVCSPSTGSCCQSSCQLHSSGHVCLAESECKLAIPCSGASSICPENDKKYFKVDNTPCRNGTLLCQNGLCQASICVLHSLLPCQLKEPEDQLCIIACLTKDELCVPYHTINQTSDSSKILYLPYGSFCDQSHGFCDQSHKCLPLIVDHTGNLISVGFSTLLLTNYSAIIKEYWWTFGIFLLLQIILIPIVLLYFHSQCIPSDNPFLQVNRQKH</sequence>
<keyword evidence="1" id="KW-0862">Zinc</keyword>
<feature type="active site" evidence="1">
    <location>
        <position position="228"/>
    </location>
</feature>
<dbReference type="InterPro" id="IPR036436">
    <property type="entry name" value="Disintegrin_dom_sf"/>
</dbReference>
<dbReference type="Proteomes" id="UP000663828">
    <property type="component" value="Unassembled WGS sequence"/>
</dbReference>
<dbReference type="Gene3D" id="3.40.390.10">
    <property type="entry name" value="Collagenase (Catalytic Domain)"/>
    <property type="match status" value="1"/>
</dbReference>
<comment type="caution">
    <text evidence="7">The sequence shown here is derived from an EMBL/GenBank/DDBJ whole genome shotgun (WGS) entry which is preliminary data.</text>
</comment>
<feature type="signal peptide" evidence="3">
    <location>
        <begin position="1"/>
        <end position="22"/>
    </location>
</feature>
<evidence type="ECO:0000256" key="1">
    <source>
        <dbReference type="PROSITE-ProRule" id="PRU00276"/>
    </source>
</evidence>
<feature type="binding site" evidence="1">
    <location>
        <position position="227"/>
    </location>
    <ligand>
        <name>Zn(2+)</name>
        <dbReference type="ChEBI" id="CHEBI:29105"/>
        <note>catalytic</note>
    </ligand>
</feature>
<evidence type="ECO:0000259" key="5">
    <source>
        <dbReference type="PROSITE" id="PS50215"/>
    </source>
</evidence>
<feature type="binding site" evidence="1">
    <location>
        <position position="237"/>
    </location>
    <ligand>
        <name>Zn(2+)</name>
        <dbReference type="ChEBI" id="CHEBI:29105"/>
        <note>catalytic</note>
    </ligand>
</feature>
<evidence type="ECO:0000259" key="4">
    <source>
        <dbReference type="PROSITE" id="PS50214"/>
    </source>
</evidence>
<dbReference type="PROSITE" id="PS50214">
    <property type="entry name" value="DISINTEGRIN_2"/>
    <property type="match status" value="1"/>
</dbReference>
<evidence type="ECO:0000313" key="9">
    <source>
        <dbReference type="Proteomes" id="UP000663852"/>
    </source>
</evidence>
<comment type="caution">
    <text evidence="1">Lacks conserved residue(s) required for the propagation of feature annotation.</text>
</comment>
<feature type="domain" description="Peptidase M12B" evidence="5">
    <location>
        <begin position="161"/>
        <end position="288"/>
    </location>
</feature>
<keyword evidence="1" id="KW-0479">Metal-binding</keyword>
<dbReference type="GO" id="GO:0005886">
    <property type="term" value="C:plasma membrane"/>
    <property type="evidence" value="ECO:0007669"/>
    <property type="project" value="TreeGrafter"/>
</dbReference>
<feature type="transmembrane region" description="Helical" evidence="2">
    <location>
        <begin position="511"/>
        <end position="533"/>
    </location>
</feature>
<dbReference type="Gene3D" id="4.10.70.10">
    <property type="entry name" value="Disintegrin domain"/>
    <property type="match status" value="1"/>
</dbReference>
<evidence type="ECO:0000313" key="7">
    <source>
        <dbReference type="EMBL" id="CAF1275589.1"/>
    </source>
</evidence>
<feature type="chain" id="PRO_5036226997" evidence="3">
    <location>
        <begin position="23"/>
        <end position="552"/>
    </location>
</feature>